<dbReference type="Proteomes" id="UP000237105">
    <property type="component" value="Unassembled WGS sequence"/>
</dbReference>
<accession>A0A2P5C3S3</accession>
<evidence type="ECO:0000313" key="1">
    <source>
        <dbReference type="EMBL" id="PON55740.1"/>
    </source>
</evidence>
<evidence type="ECO:0000313" key="2">
    <source>
        <dbReference type="Proteomes" id="UP000237105"/>
    </source>
</evidence>
<proteinExistence type="predicted"/>
<comment type="caution">
    <text evidence="1">The sequence shown here is derived from an EMBL/GenBank/DDBJ whole genome shotgun (WGS) entry which is preliminary data.</text>
</comment>
<protein>
    <submittedName>
        <fullName evidence="1">Uncharacterized protein</fullName>
    </submittedName>
</protein>
<feature type="non-terminal residue" evidence="1">
    <location>
        <position position="51"/>
    </location>
</feature>
<sequence>MMQTVKLIRLLLKSLPSENCHSKMINESNELHSPVVVRRHDHPPENRRVSK</sequence>
<keyword evidence="2" id="KW-1185">Reference proteome</keyword>
<organism evidence="1 2">
    <name type="scientific">Parasponia andersonii</name>
    <name type="common">Sponia andersonii</name>
    <dbReference type="NCBI Taxonomy" id="3476"/>
    <lineage>
        <taxon>Eukaryota</taxon>
        <taxon>Viridiplantae</taxon>
        <taxon>Streptophyta</taxon>
        <taxon>Embryophyta</taxon>
        <taxon>Tracheophyta</taxon>
        <taxon>Spermatophyta</taxon>
        <taxon>Magnoliopsida</taxon>
        <taxon>eudicotyledons</taxon>
        <taxon>Gunneridae</taxon>
        <taxon>Pentapetalae</taxon>
        <taxon>rosids</taxon>
        <taxon>fabids</taxon>
        <taxon>Rosales</taxon>
        <taxon>Cannabaceae</taxon>
        <taxon>Parasponia</taxon>
    </lineage>
</organism>
<name>A0A2P5C3S3_PARAD</name>
<dbReference type="AlphaFoldDB" id="A0A2P5C3S3"/>
<dbReference type="EMBL" id="JXTB01000179">
    <property type="protein sequence ID" value="PON55740.1"/>
    <property type="molecule type" value="Genomic_DNA"/>
</dbReference>
<reference evidence="2" key="1">
    <citation type="submission" date="2016-06" db="EMBL/GenBank/DDBJ databases">
        <title>Parallel loss of symbiosis genes in relatives of nitrogen-fixing non-legume Parasponia.</title>
        <authorList>
            <person name="Van Velzen R."/>
            <person name="Holmer R."/>
            <person name="Bu F."/>
            <person name="Rutten L."/>
            <person name="Van Zeijl A."/>
            <person name="Liu W."/>
            <person name="Santuari L."/>
            <person name="Cao Q."/>
            <person name="Sharma T."/>
            <person name="Shen D."/>
            <person name="Roswanjaya Y."/>
            <person name="Wardhani T."/>
            <person name="Kalhor M.S."/>
            <person name="Jansen J."/>
            <person name="Van den Hoogen J."/>
            <person name="Gungor B."/>
            <person name="Hartog M."/>
            <person name="Hontelez J."/>
            <person name="Verver J."/>
            <person name="Yang W.-C."/>
            <person name="Schijlen E."/>
            <person name="Repin R."/>
            <person name="Schilthuizen M."/>
            <person name="Schranz E."/>
            <person name="Heidstra R."/>
            <person name="Miyata K."/>
            <person name="Fedorova E."/>
            <person name="Kohlen W."/>
            <person name="Bisseling T."/>
            <person name="Smit S."/>
            <person name="Geurts R."/>
        </authorList>
    </citation>
    <scope>NUCLEOTIDE SEQUENCE [LARGE SCALE GENOMIC DNA]</scope>
    <source>
        <strain evidence="2">cv. WU1-14</strain>
    </source>
</reference>
<gene>
    <name evidence="1" type="ORF">PanWU01x14_185490</name>
</gene>